<dbReference type="PROSITE" id="PS50234">
    <property type="entry name" value="VWFA"/>
    <property type="match status" value="1"/>
</dbReference>
<dbReference type="SMART" id="SM00609">
    <property type="entry name" value="VIT"/>
    <property type="match status" value="1"/>
</dbReference>
<evidence type="ECO:0000256" key="1">
    <source>
        <dbReference type="SAM" id="MobiDB-lite"/>
    </source>
</evidence>
<evidence type="ECO:0000313" key="4">
    <source>
        <dbReference type="EMBL" id="KAK8892617.1"/>
    </source>
</evidence>
<reference evidence="4 5" key="1">
    <citation type="submission" date="2024-04" db="EMBL/GenBank/DDBJ databases">
        <title>Tritrichomonas musculus Genome.</title>
        <authorList>
            <person name="Alves-Ferreira E."/>
            <person name="Grigg M."/>
            <person name="Lorenzi H."/>
            <person name="Galac M."/>
        </authorList>
    </citation>
    <scope>NUCLEOTIDE SEQUENCE [LARGE SCALE GENOMIC DNA]</scope>
    <source>
        <strain evidence="4 5">EAF2021</strain>
    </source>
</reference>
<name>A0ABR2KNX7_9EUKA</name>
<dbReference type="Gene3D" id="3.40.50.410">
    <property type="entry name" value="von Willebrand factor, type A domain"/>
    <property type="match status" value="1"/>
</dbReference>
<dbReference type="EMBL" id="JAPFFF010000004">
    <property type="protein sequence ID" value="KAK8892617.1"/>
    <property type="molecule type" value="Genomic_DNA"/>
</dbReference>
<evidence type="ECO:0000259" key="2">
    <source>
        <dbReference type="PROSITE" id="PS50234"/>
    </source>
</evidence>
<dbReference type="Proteomes" id="UP001470230">
    <property type="component" value="Unassembled WGS sequence"/>
</dbReference>
<dbReference type="PANTHER" id="PTHR45737:SF6">
    <property type="entry name" value="VON WILLEBRAND FACTOR A DOMAIN-CONTAINING PROTEIN 5A"/>
    <property type="match status" value="1"/>
</dbReference>
<gene>
    <name evidence="4" type="ORF">M9Y10_029856</name>
</gene>
<accession>A0ABR2KNX7</accession>
<dbReference type="InterPro" id="IPR002035">
    <property type="entry name" value="VWF_A"/>
</dbReference>
<evidence type="ECO:0000259" key="3">
    <source>
        <dbReference type="PROSITE" id="PS51468"/>
    </source>
</evidence>
<feature type="compositionally biased region" description="Basic and acidic residues" evidence="1">
    <location>
        <begin position="701"/>
        <end position="713"/>
    </location>
</feature>
<dbReference type="SMART" id="SM00327">
    <property type="entry name" value="VWA"/>
    <property type="match status" value="1"/>
</dbReference>
<protein>
    <submittedName>
        <fullName evidence="4">von Willebrand factor A domain-containing protein 5A</fullName>
    </submittedName>
</protein>
<feature type="compositionally biased region" description="Basic and acidic residues" evidence="1">
    <location>
        <begin position="620"/>
        <end position="692"/>
    </location>
</feature>
<feature type="region of interest" description="Disordered" evidence="1">
    <location>
        <begin position="620"/>
        <end position="713"/>
    </location>
</feature>
<feature type="domain" description="VWFA" evidence="2">
    <location>
        <begin position="255"/>
        <end position="426"/>
    </location>
</feature>
<dbReference type="SUPFAM" id="SSF53300">
    <property type="entry name" value="vWA-like"/>
    <property type="match status" value="1"/>
</dbReference>
<keyword evidence="5" id="KW-1185">Reference proteome</keyword>
<dbReference type="PROSITE" id="PS51468">
    <property type="entry name" value="VIT"/>
    <property type="match status" value="1"/>
</dbReference>
<evidence type="ECO:0000313" key="5">
    <source>
        <dbReference type="Proteomes" id="UP001470230"/>
    </source>
</evidence>
<dbReference type="Pfam" id="PF08487">
    <property type="entry name" value="VIT"/>
    <property type="match status" value="1"/>
</dbReference>
<dbReference type="InterPro" id="IPR013694">
    <property type="entry name" value="VIT"/>
</dbReference>
<feature type="domain" description="VIT" evidence="3">
    <location>
        <begin position="3"/>
        <end position="131"/>
    </location>
</feature>
<dbReference type="InterPro" id="IPR036465">
    <property type="entry name" value="vWFA_dom_sf"/>
</dbReference>
<organism evidence="4 5">
    <name type="scientific">Tritrichomonas musculus</name>
    <dbReference type="NCBI Taxonomy" id="1915356"/>
    <lineage>
        <taxon>Eukaryota</taxon>
        <taxon>Metamonada</taxon>
        <taxon>Parabasalia</taxon>
        <taxon>Tritrichomonadida</taxon>
        <taxon>Tritrichomonadidae</taxon>
        <taxon>Tritrichomonas</taxon>
    </lineage>
</organism>
<comment type="caution">
    <text evidence="4">The sequence shown here is derived from an EMBL/GenBank/DDBJ whole genome shotgun (WGS) entry which is preliminary data.</text>
</comment>
<dbReference type="Pfam" id="PF13768">
    <property type="entry name" value="VWA_3"/>
    <property type="match status" value="1"/>
</dbReference>
<sequence length="817" mass="92803">MLFGSCCFLNENRMNNMNTKSIKINGVQSELLVNFEIIQTFYHSEKEAKEVSYVFPNDLKICIYDTTFVVGEKIIKPKLQSKEEAKKTYKEAVDAGRTAIFGTNVGRGMTQFQLGNVPPNIECKVILKIAFTGQVTKERSFFIKFPIDVYTPSGPAGCLDLNESDFSFLLQCDAGKISRVISNVKNSKFDDKGKIFSISQKIENDQNEKAIIITFETKEKIKSSCLTCIADSSNFDCCALSILPDVPSSTSTNKEFIFVIDCSGSMDGNSIKKASECLEFFIKSLPSDSYFNVIRFGSNFAKLFETSVLYDDSTQEKAVQLAIDLKADLGGTDIYSPLKSIFSEKCEHGQRQIFIMTDGEVDNAEMTIDLVYSNSNENRCFTIGIGRGCDAGLVEGIANASGGMSDFVQENDSISDKVIPQLQSSLHSSVTSLEIHVEGEDNDSFEVSPFPLPPINASGSSVVYLRQKKNNKNAFPNNVLITGNYNQESIEIPVDETINLADVDEDEYGCSFGKNIGKAILPLFAFSILQKLERKKNISDDEKAKAIELSIQSGVLCKYTGYVGILEKTMIQQLNEPVSFMYSAPGVRFHRFCGGGGMRCLKRPILEECEEIRKCEEMQRKEYEKRQREHEERKRKEFEERKRKEYKERQREYEEKQREYEERKRKEFEEKQKEYEERQKRDEIGQQKEKQNCQKISPNAIHHEGIEESKELPSPKNKYDLITLTRHQKAGGYWDDLNAVQTITGIKEDQIDEINLNDKNIENYCLATIFAIAAMRVKSPGDKNSWIMIEQKALDWLKKTLPEVNIDLIISRIESLI</sequence>
<proteinExistence type="predicted"/>
<dbReference type="PANTHER" id="PTHR45737">
    <property type="entry name" value="VON WILLEBRAND FACTOR A DOMAIN-CONTAINING PROTEIN 5A"/>
    <property type="match status" value="1"/>
</dbReference>